<keyword evidence="7" id="KW-1185">Reference proteome</keyword>
<evidence type="ECO:0000313" key="6">
    <source>
        <dbReference type="EMBL" id="KAL0065441.1"/>
    </source>
</evidence>
<evidence type="ECO:0000256" key="5">
    <source>
        <dbReference type="SAM" id="MobiDB-lite"/>
    </source>
</evidence>
<dbReference type="InterPro" id="IPR021827">
    <property type="entry name" value="Nup186/Nup192/Nup205"/>
</dbReference>
<feature type="compositionally biased region" description="Polar residues" evidence="5">
    <location>
        <begin position="624"/>
        <end position="636"/>
    </location>
</feature>
<proteinExistence type="inferred from homology"/>
<evidence type="ECO:0000256" key="4">
    <source>
        <dbReference type="ARBA" id="ARBA00023242"/>
    </source>
</evidence>
<organism evidence="6 7">
    <name type="scientific">Marasmius tenuissimus</name>
    <dbReference type="NCBI Taxonomy" id="585030"/>
    <lineage>
        <taxon>Eukaryota</taxon>
        <taxon>Fungi</taxon>
        <taxon>Dikarya</taxon>
        <taxon>Basidiomycota</taxon>
        <taxon>Agaricomycotina</taxon>
        <taxon>Agaricomycetes</taxon>
        <taxon>Agaricomycetidae</taxon>
        <taxon>Agaricales</taxon>
        <taxon>Marasmiineae</taxon>
        <taxon>Marasmiaceae</taxon>
        <taxon>Marasmius</taxon>
    </lineage>
</organism>
<feature type="region of interest" description="Disordered" evidence="5">
    <location>
        <begin position="622"/>
        <end position="642"/>
    </location>
</feature>
<comment type="similarity">
    <text evidence="2">Belongs to the NUP186/NUP192/NUP205 family.</text>
</comment>
<evidence type="ECO:0008006" key="8">
    <source>
        <dbReference type="Google" id="ProtNLM"/>
    </source>
</evidence>
<evidence type="ECO:0000256" key="3">
    <source>
        <dbReference type="ARBA" id="ARBA00022448"/>
    </source>
</evidence>
<keyword evidence="4" id="KW-0539">Nucleus</keyword>
<accession>A0ABR2ZV27</accession>
<name>A0ABR2ZV27_9AGAR</name>
<dbReference type="PANTHER" id="PTHR31344">
    <property type="entry name" value="NUCLEAR PORE COMPLEX PROTEIN NUP205"/>
    <property type="match status" value="1"/>
</dbReference>
<comment type="subcellular location">
    <subcellularLocation>
        <location evidence="1">Nucleus</location>
    </subcellularLocation>
</comment>
<reference evidence="6 7" key="1">
    <citation type="submission" date="2024-05" db="EMBL/GenBank/DDBJ databases">
        <title>A draft genome resource for the thread blight pathogen Marasmius tenuissimus strain MS-2.</title>
        <authorList>
            <person name="Yulfo-Soto G.E."/>
            <person name="Baruah I.K."/>
            <person name="Amoako-Attah I."/>
            <person name="Bukari Y."/>
            <person name="Meinhardt L.W."/>
            <person name="Bailey B.A."/>
            <person name="Cohen S.P."/>
        </authorList>
    </citation>
    <scope>NUCLEOTIDE SEQUENCE [LARGE SCALE GENOMIC DNA]</scope>
    <source>
        <strain evidence="6 7">MS-2</strain>
    </source>
</reference>
<comment type="caution">
    <text evidence="6">The sequence shown here is derived from an EMBL/GenBank/DDBJ whole genome shotgun (WGS) entry which is preliminary data.</text>
</comment>
<dbReference type="Pfam" id="PF11894">
    <property type="entry name" value="Nup192"/>
    <property type="match status" value="1"/>
</dbReference>
<protein>
    <recommendedName>
        <fullName evidence="8">Nucleoporin</fullName>
    </recommendedName>
</protein>
<gene>
    <name evidence="6" type="ORF">AAF712_007505</name>
</gene>
<dbReference type="EMBL" id="JBBXMP010000047">
    <property type="protein sequence ID" value="KAL0065441.1"/>
    <property type="molecule type" value="Genomic_DNA"/>
</dbReference>
<dbReference type="PANTHER" id="PTHR31344:SF0">
    <property type="entry name" value="NUCLEAR PORE COMPLEX PROTEIN NUP205"/>
    <property type="match status" value="1"/>
</dbReference>
<evidence type="ECO:0000256" key="2">
    <source>
        <dbReference type="ARBA" id="ARBA00005892"/>
    </source>
</evidence>
<dbReference type="Proteomes" id="UP001437256">
    <property type="component" value="Unassembled WGS sequence"/>
</dbReference>
<sequence>METISRLRSALLNALGGGGSQYAEQEVFDELMVHKACLVKVFDVGIRNSEHQREIESGKTVINGKQVAINSEFARQVIFLSQQLECSERYIAGLLNDVMAQNPNIGPVECIETTVFEFHQRRRDLGDTLRILMQVSELGALEDASDFYRHVAQFVASEIIPPERQPGRGEIPFAYRLFKEMENVGTILSRVDAARKGARSNTAVSQGQGMRSKPSPRNSIDAVYLLGTVTLGSDILNARYDSLKYERRALATALYHILHAGYFSPSELKHIVEWLQTNPNHGMTYYVLTSLLAALDPASTDSRAGKFRSTLANDTSTISFMTQKLAPTSAWKEPGLKAVVLLKWTLFLTSHRHNNPQLENREGFRTEELELQIWNAVQGDLFAYLSVAVLQLERKYGGPHIPSLLANLAPTQEQQEQREVPSDDFKLHILSAFETLIRLLIAHASSELRKIKQRQEDLVLANARDRNRAASRFGGAPAQDTNQTSPRNDIAMLYSFIGLLYTSLPKESGLQFWGAGPNSESGRPTYLQALETTTGRLPAFLQWAVWSTQAHDSTMSMALCDMLAGLATGQHCSELAYNFMARGGGEVVPGSSLPTGGNGSSVSWEVIFGLLDAWASGATARSPVPNQSLSQNGFGAQSQSQQQQHVQQSQTGLAITPKDVLLAQSFLRLLSAVVTNSVAVRIAVSGHAQFRAIPTLVSLIPLSVPLELKGMLFETLSAFCQPGAGVPGVEICKAVWTLMEKLEVINVRATPTTGFSVGFRPVKGVEVELEEVEATHGLYPATIPFLKLLSTLIHTQKRVPLKDRVAEVVPVTTIPDALGQPYRLPGIGPFVGFVIDNVFSKIPSREYLRPSERWQINDLCLCFIERALASYDLEAFLLAAEANELKNTTVAPYLVHPGYDIMNRLLIDGRDKPLHQSILSYIIEGLQGFEKGFAKEEPYFESTIVRVLRIVLRALEIQDIFLDVLVPVLGDLDGTSLVESVHHRSHYTKFDQTLSFVPQAVPALGAYVSYPSHFEVVFLSVKILSILSRSTAFTNLAALIERSDESDRILTGYVNLLQAETSEDVAEAETAAEQVTGAGAPDISNPPVPLEQATRVAALELLLQNTDTNRPYPNFAHFLLFGSTQSNQGIQDPHALGSRRACIHVILDLLNVAVPKLKGKAKARNHALQAVPLFASLPALAERCYHVIYQLCVHPRTSGFTMRYLRTREDFFARHLAAIPSQVPENYSEPFIQVQYQDGSRVTTTTATLSSFLRLRSWIFNLVALDLHVLTNKGQHGAVSELLDILFGNDSPVEDGDVWEDEMSRPFRDVGQSHLRIIEFVQSLTFDWSDTLEVRPVQVQFLDKLNLQSCIRKDTSGCDIIDRSELLSLLSGARRALFSQNTIVTTTQAEQLNLETNYILESCAVENHRRQIVYATGTGFEAWRRLLDTTLTKCFHRLPHDHRENMLFDVLHVLPPIITSGNVDESTAVLLSEVILSSITKLREDRRHQIILQSAGGDPDSGSLPAERLYAILRNILECIIGSGGAELVRGNLYASLINYIHLISSSDDLSPSPKSDALHLSLLKSNNRIEDFGDLMSLVPASLSKSSHQANSTIQANSLSLMKASLERLVQIISRDAIDGTEVWRTVAFMLLDSLVQLSSSDKHHPISDYVVRHGILSNFVQGLGETDLLLQSVLKPDPDDLNPLYVYEAKMSFFIRLAQSRAGAERLLESRLIPVLAQCDYLDARPEADSSFVDHDTFLPSAIQRYHQLFMPSLQLVNAMLATLSAKHATASSQVLDFLSRHSSTVVILLKNETEDVSLALLEEVHLLVSLCGQVLPLVPRTDLLSTHSGFGSINSAILSLSTRCLANGPWIDQIRPQTDAEVADASTPASGFGSETKFEVKVRKTGKILRKALVTYAGAISDFTEPEISPVLSPITTLSRHEERGHFLATIPTLGDALEALSALCNDLAGTLRQISNISAELGARALIAVDNIHEIVNDVDVEFIQDLEIEQKRSLVCRELQRLRQIASRDARLTMNTIEMLLLLLWRHIGHYNESENQNPKAPILGTSSIGGSAMRFLAAPEPGTLRLEVGKKLQPSLQRLQALVVDDESIGEEWQANQAYIEIMCRRIRDSAGLHDGDLMSDDNQ</sequence>
<evidence type="ECO:0000313" key="7">
    <source>
        <dbReference type="Proteomes" id="UP001437256"/>
    </source>
</evidence>
<evidence type="ECO:0000256" key="1">
    <source>
        <dbReference type="ARBA" id="ARBA00004123"/>
    </source>
</evidence>
<keyword evidence="3" id="KW-0813">Transport</keyword>